<keyword evidence="6 18" id="KW-0679">Respiratory chain</keyword>
<dbReference type="GO" id="GO:0004129">
    <property type="term" value="F:cytochrome-c oxidase activity"/>
    <property type="evidence" value="ECO:0007669"/>
    <property type="project" value="UniProtKB-EC"/>
</dbReference>
<evidence type="ECO:0000256" key="20">
    <source>
        <dbReference type="SAM" id="Phobius"/>
    </source>
</evidence>
<evidence type="ECO:0000256" key="5">
    <source>
        <dbReference type="ARBA" id="ARBA00022617"/>
    </source>
</evidence>
<evidence type="ECO:0000259" key="23">
    <source>
        <dbReference type="PROSITE" id="PS50999"/>
    </source>
</evidence>
<dbReference type="GO" id="GO:0009279">
    <property type="term" value="C:cell outer membrane"/>
    <property type="evidence" value="ECO:0007669"/>
    <property type="project" value="UniProtKB-SubCell"/>
</dbReference>
<dbReference type="Proteomes" id="UP000236416">
    <property type="component" value="Unassembled WGS sequence"/>
</dbReference>
<dbReference type="InterPro" id="IPR014222">
    <property type="entry name" value="Cyt_c_oxidase_su2"/>
</dbReference>
<keyword evidence="8 17" id="KW-0479">Metal-binding</keyword>
<comment type="cofactor">
    <cofactor evidence="19">
        <name>Cu cation</name>
        <dbReference type="ChEBI" id="CHEBI:23378"/>
    </cofactor>
    <text evidence="19">Binds a copper A center.</text>
</comment>
<keyword evidence="13 19" id="KW-0186">Copper</keyword>
<comment type="subcellular location">
    <subcellularLocation>
        <location evidence="18">Cell membrane</location>
        <topology evidence="18">Multi-pass membrane protein</topology>
    </subcellularLocation>
    <subcellularLocation>
        <location evidence="2">Cell outer membrane</location>
        <topology evidence="2">Lipid-anchor</topology>
    </subcellularLocation>
    <subcellularLocation>
        <location evidence="1">Membrane</location>
        <topology evidence="1">Multi-pass membrane protein</topology>
    </subcellularLocation>
</comment>
<evidence type="ECO:0000256" key="2">
    <source>
        <dbReference type="ARBA" id="ARBA00004459"/>
    </source>
</evidence>
<dbReference type="InterPro" id="IPR002429">
    <property type="entry name" value="CcO_II-like_C"/>
</dbReference>
<evidence type="ECO:0000256" key="7">
    <source>
        <dbReference type="ARBA" id="ARBA00022692"/>
    </source>
</evidence>
<evidence type="ECO:0000256" key="21">
    <source>
        <dbReference type="SAM" id="SignalP"/>
    </source>
</evidence>
<keyword evidence="9" id="KW-1278">Translocase</keyword>
<evidence type="ECO:0000256" key="11">
    <source>
        <dbReference type="ARBA" id="ARBA00022989"/>
    </source>
</evidence>
<keyword evidence="21" id="KW-0732">Signal</keyword>
<comment type="catalytic activity">
    <reaction evidence="16 19">
        <text>4 Fe(II)-[cytochrome c] + O2 + 8 H(+)(in) = 4 Fe(III)-[cytochrome c] + 2 H2O + 4 H(+)(out)</text>
        <dbReference type="Rhea" id="RHEA:11436"/>
        <dbReference type="Rhea" id="RHEA-COMP:10350"/>
        <dbReference type="Rhea" id="RHEA-COMP:14399"/>
        <dbReference type="ChEBI" id="CHEBI:15377"/>
        <dbReference type="ChEBI" id="CHEBI:15378"/>
        <dbReference type="ChEBI" id="CHEBI:15379"/>
        <dbReference type="ChEBI" id="CHEBI:29033"/>
        <dbReference type="ChEBI" id="CHEBI:29034"/>
        <dbReference type="EC" id="7.1.1.9"/>
    </reaction>
</comment>
<organism evidence="25 26">
    <name type="scientific">Chromobacterium sinusclupearum</name>
    <dbReference type="NCBI Taxonomy" id="2077146"/>
    <lineage>
        <taxon>Bacteria</taxon>
        <taxon>Pseudomonadati</taxon>
        <taxon>Pseudomonadota</taxon>
        <taxon>Betaproteobacteria</taxon>
        <taxon>Neisseriales</taxon>
        <taxon>Chromobacteriaceae</taxon>
        <taxon>Chromobacterium</taxon>
    </lineage>
</organism>
<dbReference type="PANTHER" id="PTHR22888">
    <property type="entry name" value="CYTOCHROME C OXIDASE, SUBUNIT II"/>
    <property type="match status" value="1"/>
</dbReference>
<evidence type="ECO:0000256" key="3">
    <source>
        <dbReference type="ARBA" id="ARBA00007866"/>
    </source>
</evidence>
<evidence type="ECO:0000256" key="9">
    <source>
        <dbReference type="ARBA" id="ARBA00022967"/>
    </source>
</evidence>
<evidence type="ECO:0000256" key="14">
    <source>
        <dbReference type="ARBA" id="ARBA00023136"/>
    </source>
</evidence>
<feature type="domain" description="Cytochrome oxidase subunit II copper A binding" evidence="22">
    <location>
        <begin position="114"/>
        <end position="251"/>
    </location>
</feature>
<evidence type="ECO:0000256" key="18">
    <source>
        <dbReference type="RuleBase" id="RU000456"/>
    </source>
</evidence>
<dbReference type="PROSITE" id="PS50999">
    <property type="entry name" value="COX2_TM"/>
    <property type="match status" value="1"/>
</dbReference>
<dbReference type="EC" id="7.1.1.9" evidence="19"/>
<dbReference type="InterPro" id="IPR036257">
    <property type="entry name" value="Cyt_c_oxidase_su2_TM_sf"/>
</dbReference>
<dbReference type="GO" id="GO:0016491">
    <property type="term" value="F:oxidoreductase activity"/>
    <property type="evidence" value="ECO:0007669"/>
    <property type="project" value="InterPro"/>
</dbReference>
<feature type="signal peptide" evidence="21">
    <location>
        <begin position="1"/>
        <end position="21"/>
    </location>
</feature>
<dbReference type="SUPFAM" id="SSF46626">
    <property type="entry name" value="Cytochrome c"/>
    <property type="match status" value="1"/>
</dbReference>
<keyword evidence="7 18" id="KW-0812">Transmembrane</keyword>
<evidence type="ECO:0000256" key="10">
    <source>
        <dbReference type="ARBA" id="ARBA00022982"/>
    </source>
</evidence>
<comment type="function">
    <text evidence="15 19">Subunits I and II form the functional core of the enzyme complex. Electrons originating in cytochrome c are transferred via heme a and Cu(A) to the binuclear center formed by heme a3 and Cu(B).</text>
</comment>
<keyword evidence="4 18" id="KW-0813">Transport</keyword>
<dbReference type="PRINTS" id="PR01166">
    <property type="entry name" value="CYCOXIDASEII"/>
</dbReference>
<evidence type="ECO:0000256" key="12">
    <source>
        <dbReference type="ARBA" id="ARBA00023004"/>
    </source>
</evidence>
<dbReference type="Pfam" id="PF00116">
    <property type="entry name" value="COX2"/>
    <property type="match status" value="1"/>
</dbReference>
<evidence type="ECO:0000256" key="8">
    <source>
        <dbReference type="ARBA" id="ARBA00022723"/>
    </source>
</evidence>
<dbReference type="GO" id="GO:0005886">
    <property type="term" value="C:plasma membrane"/>
    <property type="evidence" value="ECO:0007669"/>
    <property type="project" value="UniProtKB-SubCell"/>
</dbReference>
<comment type="similarity">
    <text evidence="3 18">Belongs to the cytochrome c oxidase subunit 2 family.</text>
</comment>
<dbReference type="GO" id="GO:0005507">
    <property type="term" value="F:copper ion binding"/>
    <property type="evidence" value="ECO:0007669"/>
    <property type="project" value="InterPro"/>
</dbReference>
<evidence type="ECO:0000256" key="17">
    <source>
        <dbReference type="PROSITE-ProRule" id="PRU00433"/>
    </source>
</evidence>
<dbReference type="Gene3D" id="1.10.287.90">
    <property type="match status" value="1"/>
</dbReference>
<sequence length="373" mass="41419">MSCPRIPVSCCLALMAPAALAAEYNLQPPVTPLARTEYHLHTLLLIITGVIFLLVFLVMLYSIIRHRKAAGHEAKQFHENTTVEIIWTIVPLLILVLMALPATRAVLAQKSTRSEDMTIKITGYQWKWRYDYLDDNFGFVSHLSTPRDQIEGRAPPSGNYLLEVDEPLVVPTNRKIRLLLTANDVIHSWWVPQLGVKQDAIPGFLRDSWMLIEQPGTYRGQCSELCGKDHGFMPIVVEAKSPEDYAKWREAKLKQLAASADDPNKIWQLAELKARGEKVYTQNCIPCHQANGKGIPGAFPALDGSPIATGDKAAHIEIVLYGGKKNPAMAAWGKQLSDTDIAAVITYERNSWGNHTGQVVQPKEIKAARGKAA</sequence>
<feature type="domain" description="Cytochrome c" evidence="24">
    <location>
        <begin position="271"/>
        <end position="352"/>
    </location>
</feature>
<dbReference type="InterPro" id="IPR034210">
    <property type="entry name" value="CcO_II_C"/>
</dbReference>
<keyword evidence="5 17" id="KW-0349">Heme</keyword>
<dbReference type="InterPro" id="IPR036909">
    <property type="entry name" value="Cyt_c-like_dom_sf"/>
</dbReference>
<evidence type="ECO:0000256" key="6">
    <source>
        <dbReference type="ARBA" id="ARBA00022660"/>
    </source>
</evidence>
<dbReference type="PROSITE" id="PS51007">
    <property type="entry name" value="CYTC"/>
    <property type="match status" value="1"/>
</dbReference>
<dbReference type="Gene3D" id="2.60.40.420">
    <property type="entry name" value="Cupredoxins - blue copper proteins"/>
    <property type="match status" value="1"/>
</dbReference>
<name>A0A2K4MKK9_9NEIS</name>
<dbReference type="PROSITE" id="PS00078">
    <property type="entry name" value="COX2"/>
    <property type="match status" value="1"/>
</dbReference>
<dbReference type="EMBL" id="PPTF01000073">
    <property type="protein sequence ID" value="POA97572.1"/>
    <property type="molecule type" value="Genomic_DNA"/>
</dbReference>
<dbReference type="CDD" id="cd13912">
    <property type="entry name" value="CcO_II_C"/>
    <property type="match status" value="1"/>
</dbReference>
<keyword evidence="12 17" id="KW-0408">Iron</keyword>
<protein>
    <recommendedName>
        <fullName evidence="19">Cytochrome c oxidase subunit 2</fullName>
        <ecNumber evidence="19">7.1.1.9</ecNumber>
    </recommendedName>
</protein>
<dbReference type="InterPro" id="IPR009056">
    <property type="entry name" value="Cyt_c-like_dom"/>
</dbReference>
<dbReference type="NCBIfam" id="TIGR02866">
    <property type="entry name" value="CoxB"/>
    <property type="match status" value="1"/>
</dbReference>
<evidence type="ECO:0000313" key="26">
    <source>
        <dbReference type="Proteomes" id="UP000236416"/>
    </source>
</evidence>
<dbReference type="GO" id="GO:0042773">
    <property type="term" value="P:ATP synthesis coupled electron transport"/>
    <property type="evidence" value="ECO:0007669"/>
    <property type="project" value="TreeGrafter"/>
</dbReference>
<dbReference type="InterPro" id="IPR001505">
    <property type="entry name" value="Copper_CuA"/>
</dbReference>
<evidence type="ECO:0000313" key="25">
    <source>
        <dbReference type="EMBL" id="POA97572.1"/>
    </source>
</evidence>
<evidence type="ECO:0000256" key="4">
    <source>
        <dbReference type="ARBA" id="ARBA00022448"/>
    </source>
</evidence>
<keyword evidence="11 20" id="KW-1133">Transmembrane helix</keyword>
<comment type="caution">
    <text evidence="25">The sequence shown here is derived from an EMBL/GenBank/DDBJ whole genome shotgun (WGS) entry which is preliminary data.</text>
</comment>
<evidence type="ECO:0000256" key="19">
    <source>
        <dbReference type="RuleBase" id="RU004024"/>
    </source>
</evidence>
<keyword evidence="14 20" id="KW-0472">Membrane</keyword>
<keyword evidence="26" id="KW-1185">Reference proteome</keyword>
<keyword evidence="10 18" id="KW-0249">Electron transport</keyword>
<dbReference type="SUPFAM" id="SSF49503">
    <property type="entry name" value="Cupredoxins"/>
    <property type="match status" value="1"/>
</dbReference>
<evidence type="ECO:0000259" key="24">
    <source>
        <dbReference type="PROSITE" id="PS51007"/>
    </source>
</evidence>
<evidence type="ECO:0000259" key="22">
    <source>
        <dbReference type="PROSITE" id="PS50857"/>
    </source>
</evidence>
<dbReference type="PANTHER" id="PTHR22888:SF9">
    <property type="entry name" value="CYTOCHROME C OXIDASE SUBUNIT 2"/>
    <property type="match status" value="1"/>
</dbReference>
<dbReference type="AlphaFoldDB" id="A0A2K4MKK9"/>
<feature type="transmembrane region" description="Helical" evidence="20">
    <location>
        <begin position="45"/>
        <end position="64"/>
    </location>
</feature>
<dbReference type="GO" id="GO:0020037">
    <property type="term" value="F:heme binding"/>
    <property type="evidence" value="ECO:0007669"/>
    <property type="project" value="InterPro"/>
</dbReference>
<evidence type="ECO:0000256" key="1">
    <source>
        <dbReference type="ARBA" id="ARBA00004141"/>
    </source>
</evidence>
<dbReference type="PROSITE" id="PS50857">
    <property type="entry name" value="COX2_CUA"/>
    <property type="match status" value="1"/>
</dbReference>
<dbReference type="InterPro" id="IPR008972">
    <property type="entry name" value="Cupredoxin"/>
</dbReference>
<accession>A0A2K4MKK9</accession>
<dbReference type="InterPro" id="IPR045187">
    <property type="entry name" value="CcO_II"/>
</dbReference>
<dbReference type="SUPFAM" id="SSF81464">
    <property type="entry name" value="Cytochrome c oxidase subunit II-like, transmembrane region"/>
    <property type="match status" value="1"/>
</dbReference>
<dbReference type="Pfam" id="PF13442">
    <property type="entry name" value="Cytochrome_CBB3"/>
    <property type="match status" value="1"/>
</dbReference>
<dbReference type="Gene3D" id="1.10.760.10">
    <property type="entry name" value="Cytochrome c-like domain"/>
    <property type="match status" value="1"/>
</dbReference>
<dbReference type="InterPro" id="IPR011759">
    <property type="entry name" value="Cyt_c_oxidase_su2_TM_dom"/>
</dbReference>
<dbReference type="RefSeq" id="WP_103321333.1">
    <property type="nucleotide sequence ID" value="NZ_PPTF01000073.1"/>
</dbReference>
<feature type="transmembrane region" description="Helical" evidence="20">
    <location>
        <begin position="85"/>
        <end position="107"/>
    </location>
</feature>
<evidence type="ECO:0000256" key="13">
    <source>
        <dbReference type="ARBA" id="ARBA00023008"/>
    </source>
</evidence>
<dbReference type="Pfam" id="PF02790">
    <property type="entry name" value="COX2_TM"/>
    <property type="match status" value="1"/>
</dbReference>
<reference evidence="25 26" key="1">
    <citation type="submission" date="2018-01" db="EMBL/GenBank/DDBJ databases">
        <title>Genomic Sequence of Chromobacterium MWU13-2610 from wild cranberry bogs within the Cape Cod National Seashore.</title>
        <authorList>
            <person name="O'Hara-Hanley K."/>
            <person name="Soby S."/>
            <person name="Harrison A."/>
        </authorList>
    </citation>
    <scope>NUCLEOTIDE SEQUENCE [LARGE SCALE GENOMIC DNA]</scope>
    <source>
        <strain evidence="25 26">MWU13-2610</strain>
    </source>
</reference>
<evidence type="ECO:0000256" key="16">
    <source>
        <dbReference type="ARBA" id="ARBA00047816"/>
    </source>
</evidence>
<feature type="domain" description="Cytochrome oxidase subunit II transmembrane region profile" evidence="23">
    <location>
        <begin position="18"/>
        <end position="113"/>
    </location>
</feature>
<gene>
    <name evidence="25" type="primary">coxB</name>
    <name evidence="25" type="ORF">C2134_17250</name>
</gene>
<proteinExistence type="inferred from homology"/>
<feature type="chain" id="PRO_5014388741" description="Cytochrome c oxidase subunit 2" evidence="21">
    <location>
        <begin position="22"/>
        <end position="373"/>
    </location>
</feature>
<evidence type="ECO:0000256" key="15">
    <source>
        <dbReference type="ARBA" id="ARBA00024688"/>
    </source>
</evidence>